<dbReference type="InterPro" id="IPR050259">
    <property type="entry name" value="SDR"/>
</dbReference>
<dbReference type="PANTHER" id="PTHR42879:SF2">
    <property type="entry name" value="3-OXOACYL-[ACYL-CARRIER-PROTEIN] REDUCTASE FABG"/>
    <property type="match status" value="1"/>
</dbReference>
<dbReference type="RefSeq" id="WP_091942441.1">
    <property type="nucleotide sequence ID" value="NZ_FOEE01000005.1"/>
</dbReference>
<name>A0A1H8SWT3_9ACTN</name>
<keyword evidence="4" id="KW-1185">Reference proteome</keyword>
<gene>
    <name evidence="3" type="ORF">SAMN05660991_01883</name>
</gene>
<accession>A0A1H8SWT3</accession>
<dbReference type="Proteomes" id="UP000198960">
    <property type="component" value="Unassembled WGS sequence"/>
</dbReference>
<dbReference type="AlphaFoldDB" id="A0A1H8SWT3"/>
<dbReference type="SUPFAM" id="SSF51735">
    <property type="entry name" value="NAD(P)-binding Rossmann-fold domains"/>
    <property type="match status" value="1"/>
</dbReference>
<dbReference type="GO" id="GO:0016491">
    <property type="term" value="F:oxidoreductase activity"/>
    <property type="evidence" value="ECO:0007669"/>
    <property type="project" value="UniProtKB-KW"/>
</dbReference>
<reference evidence="4" key="1">
    <citation type="submission" date="2016-10" db="EMBL/GenBank/DDBJ databases">
        <authorList>
            <person name="Varghese N."/>
            <person name="Submissions S."/>
        </authorList>
    </citation>
    <scope>NUCLEOTIDE SEQUENCE [LARGE SCALE GENOMIC DNA]</scope>
    <source>
        <strain evidence="4">DSM 45413</strain>
    </source>
</reference>
<dbReference type="PRINTS" id="PR00080">
    <property type="entry name" value="SDRFAMILY"/>
</dbReference>
<dbReference type="PROSITE" id="PS00061">
    <property type="entry name" value="ADH_SHORT"/>
    <property type="match status" value="1"/>
</dbReference>
<dbReference type="InterPro" id="IPR002347">
    <property type="entry name" value="SDR_fam"/>
</dbReference>
<keyword evidence="2" id="KW-0560">Oxidoreductase</keyword>
<dbReference type="InterPro" id="IPR036291">
    <property type="entry name" value="NAD(P)-bd_dom_sf"/>
</dbReference>
<dbReference type="PANTHER" id="PTHR42879">
    <property type="entry name" value="3-OXOACYL-(ACYL-CARRIER-PROTEIN) REDUCTASE"/>
    <property type="match status" value="1"/>
</dbReference>
<dbReference type="InterPro" id="IPR020904">
    <property type="entry name" value="Sc_DH/Rdtase_CS"/>
</dbReference>
<protein>
    <submittedName>
        <fullName evidence="3">3-oxoacyl-[acyl-carrier protein] reductase</fullName>
    </submittedName>
</protein>
<comment type="similarity">
    <text evidence="1">Belongs to the short-chain dehydrogenases/reductases (SDR) family.</text>
</comment>
<sequence>MGELTGRTALITGAGQNVGAEIARVLAARGATVGVNDLFADRAERVVEEIRAAGGKAEPVVADVTDLAAVQETFGLFGPIDILVNNAGIPISGIQMKKFVDEDPATWKAFVDLNVYGPLNCTHTALPGMLERGWGRVITISSESARVGDKLIATYAASKGAGPALMRSLAKEVGRSGITCNSISLATQNNAGMDEASDMALKQLRAYAVPRLGQAGDVAAAVAWLVGDDAAWVTGQTIPVNGGYATS</sequence>
<dbReference type="Gene3D" id="3.40.50.720">
    <property type="entry name" value="NAD(P)-binding Rossmann-like Domain"/>
    <property type="match status" value="1"/>
</dbReference>
<dbReference type="EMBL" id="FOEE01000005">
    <property type="protein sequence ID" value="SEO82936.1"/>
    <property type="molecule type" value="Genomic_DNA"/>
</dbReference>
<evidence type="ECO:0000256" key="1">
    <source>
        <dbReference type="ARBA" id="ARBA00006484"/>
    </source>
</evidence>
<dbReference type="Pfam" id="PF13561">
    <property type="entry name" value="adh_short_C2"/>
    <property type="match status" value="1"/>
</dbReference>
<dbReference type="GO" id="GO:0032787">
    <property type="term" value="P:monocarboxylic acid metabolic process"/>
    <property type="evidence" value="ECO:0007669"/>
    <property type="project" value="UniProtKB-ARBA"/>
</dbReference>
<dbReference type="PRINTS" id="PR00081">
    <property type="entry name" value="GDHRDH"/>
</dbReference>
<evidence type="ECO:0000256" key="2">
    <source>
        <dbReference type="ARBA" id="ARBA00023002"/>
    </source>
</evidence>
<dbReference type="FunFam" id="3.40.50.720:FF:000084">
    <property type="entry name" value="Short-chain dehydrogenase reductase"/>
    <property type="match status" value="1"/>
</dbReference>
<organism evidence="3 4">
    <name type="scientific">Trujillonella endophytica</name>
    <dbReference type="NCBI Taxonomy" id="673521"/>
    <lineage>
        <taxon>Bacteria</taxon>
        <taxon>Bacillati</taxon>
        <taxon>Actinomycetota</taxon>
        <taxon>Actinomycetes</taxon>
        <taxon>Geodermatophilales</taxon>
        <taxon>Geodermatophilaceae</taxon>
        <taxon>Trujillonella</taxon>
    </lineage>
</organism>
<evidence type="ECO:0000313" key="4">
    <source>
        <dbReference type="Proteomes" id="UP000198960"/>
    </source>
</evidence>
<dbReference type="OrthoDB" id="7064009at2"/>
<dbReference type="STRING" id="673521.SAMN05660991_01883"/>
<evidence type="ECO:0000313" key="3">
    <source>
        <dbReference type="EMBL" id="SEO82936.1"/>
    </source>
</evidence>
<proteinExistence type="inferred from homology"/>